<dbReference type="Proteomes" id="UP001501581">
    <property type="component" value="Unassembled WGS sequence"/>
</dbReference>
<evidence type="ECO:0000313" key="1">
    <source>
        <dbReference type="EMBL" id="GAA1097826.1"/>
    </source>
</evidence>
<dbReference type="RefSeq" id="WP_343992722.1">
    <property type="nucleotide sequence ID" value="NZ_BAAALG010000005.1"/>
</dbReference>
<comment type="caution">
    <text evidence="1">The sequence shown here is derived from an EMBL/GenBank/DDBJ whole genome shotgun (WGS) entry which is preliminary data.</text>
</comment>
<organism evidence="1 2">
    <name type="scientific">Nocardioides dubius</name>
    <dbReference type="NCBI Taxonomy" id="317019"/>
    <lineage>
        <taxon>Bacteria</taxon>
        <taxon>Bacillati</taxon>
        <taxon>Actinomycetota</taxon>
        <taxon>Actinomycetes</taxon>
        <taxon>Propionibacteriales</taxon>
        <taxon>Nocardioidaceae</taxon>
        <taxon>Nocardioides</taxon>
    </lineage>
</organism>
<dbReference type="EMBL" id="BAAALG010000005">
    <property type="protein sequence ID" value="GAA1097826.1"/>
    <property type="molecule type" value="Genomic_DNA"/>
</dbReference>
<accession>A0ABN1TQR2</accession>
<keyword evidence="2" id="KW-1185">Reference proteome</keyword>
<reference evidence="1 2" key="1">
    <citation type="journal article" date="2019" name="Int. J. Syst. Evol. Microbiol.">
        <title>The Global Catalogue of Microorganisms (GCM) 10K type strain sequencing project: providing services to taxonomists for standard genome sequencing and annotation.</title>
        <authorList>
            <consortium name="The Broad Institute Genomics Platform"/>
            <consortium name="The Broad Institute Genome Sequencing Center for Infectious Disease"/>
            <person name="Wu L."/>
            <person name="Ma J."/>
        </authorList>
    </citation>
    <scope>NUCLEOTIDE SEQUENCE [LARGE SCALE GENOMIC DNA]</scope>
    <source>
        <strain evidence="1 2">JCM 13008</strain>
    </source>
</reference>
<name>A0ABN1TQR2_9ACTN</name>
<proteinExistence type="predicted"/>
<protein>
    <submittedName>
        <fullName evidence="1">Uncharacterized protein</fullName>
    </submittedName>
</protein>
<evidence type="ECO:0000313" key="2">
    <source>
        <dbReference type="Proteomes" id="UP001501581"/>
    </source>
</evidence>
<gene>
    <name evidence="1" type="ORF">GCM10009668_13880</name>
</gene>
<sequence length="334" mass="36795">MSVRIEVMASSAHGGASHWAGAFLAEGMPAVGAAIRKIEVDLLVRNEPRAARSRAIDAPFSEAEEQAWLEALAIEGAITPDHPEWGRFHDQERAKGNRLTFRRQAARVDVRVVSEVSDLDVFREDLGPYAVEPVAFSRVAHEIVGALGALERRLKKADDFDYAAFSAHLAQRIDELPATAAELEEAIRRLWDGKREEWSAMSEWDQLDVDWSLYAPNARELLDDPLFWDPADDAGPHGNDAGFDLLADYLEQRPVDALAFVNAFVVDGGYESLAALAEDDPYEHDDVVIAGAFAEIKGTGRVGAELRDLALQVIQRRSADDPSPSWELLRSALG</sequence>